<proteinExistence type="predicted"/>
<dbReference type="EMBL" id="MU274905">
    <property type="protein sequence ID" value="KAI0091695.1"/>
    <property type="molecule type" value="Genomic_DNA"/>
</dbReference>
<protein>
    <submittedName>
        <fullName evidence="1">Uncharacterized protein</fullName>
    </submittedName>
</protein>
<comment type="caution">
    <text evidence="1">The sequence shown here is derived from an EMBL/GenBank/DDBJ whole genome shotgun (WGS) entry which is preliminary data.</text>
</comment>
<organism evidence="1 2">
    <name type="scientific">Irpex rosettiformis</name>
    <dbReference type="NCBI Taxonomy" id="378272"/>
    <lineage>
        <taxon>Eukaryota</taxon>
        <taxon>Fungi</taxon>
        <taxon>Dikarya</taxon>
        <taxon>Basidiomycota</taxon>
        <taxon>Agaricomycotina</taxon>
        <taxon>Agaricomycetes</taxon>
        <taxon>Polyporales</taxon>
        <taxon>Irpicaceae</taxon>
        <taxon>Irpex</taxon>
    </lineage>
</organism>
<sequence>MSEGNAGGTPTPSRAVPSLVKKQSDVTRMGTQKLKFVPTLPTRRKKEDVKEVSARAVCFYLATL</sequence>
<keyword evidence="2" id="KW-1185">Reference proteome</keyword>
<gene>
    <name evidence="1" type="ORF">BDY19DRAFT_1067174</name>
</gene>
<accession>A0ACB8UBQ9</accession>
<evidence type="ECO:0000313" key="1">
    <source>
        <dbReference type="EMBL" id="KAI0091695.1"/>
    </source>
</evidence>
<evidence type="ECO:0000313" key="2">
    <source>
        <dbReference type="Proteomes" id="UP001055072"/>
    </source>
</evidence>
<reference evidence="1" key="1">
    <citation type="journal article" date="2021" name="Environ. Microbiol.">
        <title>Gene family expansions and transcriptome signatures uncover fungal adaptations to wood decay.</title>
        <authorList>
            <person name="Hage H."/>
            <person name="Miyauchi S."/>
            <person name="Viragh M."/>
            <person name="Drula E."/>
            <person name="Min B."/>
            <person name="Chaduli D."/>
            <person name="Navarro D."/>
            <person name="Favel A."/>
            <person name="Norest M."/>
            <person name="Lesage-Meessen L."/>
            <person name="Balint B."/>
            <person name="Merenyi Z."/>
            <person name="de Eugenio L."/>
            <person name="Morin E."/>
            <person name="Martinez A.T."/>
            <person name="Baldrian P."/>
            <person name="Stursova M."/>
            <person name="Martinez M.J."/>
            <person name="Novotny C."/>
            <person name="Magnuson J.K."/>
            <person name="Spatafora J.W."/>
            <person name="Maurice S."/>
            <person name="Pangilinan J."/>
            <person name="Andreopoulos W."/>
            <person name="LaButti K."/>
            <person name="Hundley H."/>
            <person name="Na H."/>
            <person name="Kuo A."/>
            <person name="Barry K."/>
            <person name="Lipzen A."/>
            <person name="Henrissat B."/>
            <person name="Riley R."/>
            <person name="Ahrendt S."/>
            <person name="Nagy L.G."/>
            <person name="Grigoriev I.V."/>
            <person name="Martin F."/>
            <person name="Rosso M.N."/>
        </authorList>
    </citation>
    <scope>NUCLEOTIDE SEQUENCE</scope>
    <source>
        <strain evidence="1">CBS 384.51</strain>
    </source>
</reference>
<name>A0ACB8UBQ9_9APHY</name>
<dbReference type="Proteomes" id="UP001055072">
    <property type="component" value="Unassembled WGS sequence"/>
</dbReference>